<dbReference type="PROSITE" id="PS50110">
    <property type="entry name" value="RESPONSE_REGULATORY"/>
    <property type="match status" value="1"/>
</dbReference>
<dbReference type="SMART" id="SM00448">
    <property type="entry name" value="REC"/>
    <property type="match status" value="1"/>
</dbReference>
<feature type="modified residue" description="4-aspartylphosphate" evidence="2">
    <location>
        <position position="54"/>
    </location>
</feature>
<dbReference type="InterPro" id="IPR011006">
    <property type="entry name" value="CheY-like_superfamily"/>
</dbReference>
<reference evidence="4" key="1">
    <citation type="journal article" date="2021" name="bioRxiv">
        <title>Unraveling nitrogen, sulfur and carbon metabolic pathways and microbial community transcriptional responses to substrate deprivation and toxicity stresses in a bioreactor mimicking anoxic brackish coastal sediment conditions.</title>
        <authorList>
            <person name="Martins P.D."/>
            <person name="Echeveste M.J."/>
            <person name="Arshad A."/>
            <person name="Kurth J."/>
            <person name="Ouboter H."/>
            <person name="Jetten M.S.M."/>
            <person name="Welte C.U."/>
        </authorList>
    </citation>
    <scope>NUCLEOTIDE SEQUENCE</scope>
    <source>
        <strain evidence="4">MAG_39</strain>
    </source>
</reference>
<dbReference type="PANTHER" id="PTHR44591:SF19">
    <property type="entry name" value="TWO-COMPONENT RESPONSE REGULATOR-RELATED"/>
    <property type="match status" value="1"/>
</dbReference>
<sequence>MTGNHIPIVDDEPNVIAAIRRVLIDEPYGVYGVMSAHEGLEIVQQNPVKVVVSDERMPGMSGSEFLAAIRRDHPHIIRIMLTGYAGIDAAMRAIIAMAHSLNMKVPAEEFEVFHRSRTGGGE</sequence>
<feature type="domain" description="Response regulatory" evidence="3">
    <location>
        <begin position="5"/>
        <end position="114"/>
    </location>
</feature>
<dbReference type="InterPro" id="IPR001789">
    <property type="entry name" value="Sig_transdc_resp-reg_receiver"/>
</dbReference>
<dbReference type="SUPFAM" id="SSF52172">
    <property type="entry name" value="CheY-like"/>
    <property type="match status" value="1"/>
</dbReference>
<evidence type="ECO:0000256" key="1">
    <source>
        <dbReference type="ARBA" id="ARBA00022553"/>
    </source>
</evidence>
<accession>A0A953J6J6</accession>
<gene>
    <name evidence="4" type="ORF">K8I29_14200</name>
</gene>
<reference evidence="4" key="2">
    <citation type="submission" date="2021-08" db="EMBL/GenBank/DDBJ databases">
        <authorList>
            <person name="Dalcin Martins P."/>
        </authorList>
    </citation>
    <scope>NUCLEOTIDE SEQUENCE</scope>
    <source>
        <strain evidence="4">MAG_39</strain>
    </source>
</reference>
<comment type="caution">
    <text evidence="4">The sequence shown here is derived from an EMBL/GenBank/DDBJ whole genome shotgun (WGS) entry which is preliminary data.</text>
</comment>
<dbReference type="GO" id="GO:0000160">
    <property type="term" value="P:phosphorelay signal transduction system"/>
    <property type="evidence" value="ECO:0007669"/>
    <property type="project" value="InterPro"/>
</dbReference>
<evidence type="ECO:0000313" key="5">
    <source>
        <dbReference type="Proteomes" id="UP000705867"/>
    </source>
</evidence>
<dbReference type="Pfam" id="PF00072">
    <property type="entry name" value="Response_reg"/>
    <property type="match status" value="1"/>
</dbReference>
<evidence type="ECO:0000256" key="2">
    <source>
        <dbReference type="PROSITE-ProRule" id="PRU00169"/>
    </source>
</evidence>
<evidence type="ECO:0000259" key="3">
    <source>
        <dbReference type="PROSITE" id="PS50110"/>
    </source>
</evidence>
<dbReference type="InterPro" id="IPR050595">
    <property type="entry name" value="Bact_response_regulator"/>
</dbReference>
<dbReference type="EMBL" id="JAIOIV010000110">
    <property type="protein sequence ID" value="MBZ0157348.1"/>
    <property type="molecule type" value="Genomic_DNA"/>
</dbReference>
<name>A0A953J6J6_9BACT</name>
<dbReference type="AlphaFoldDB" id="A0A953J6J6"/>
<organism evidence="4 5">
    <name type="scientific">Candidatus Nitrobium versatile</name>
    <dbReference type="NCBI Taxonomy" id="2884831"/>
    <lineage>
        <taxon>Bacteria</taxon>
        <taxon>Pseudomonadati</taxon>
        <taxon>Nitrospirota</taxon>
        <taxon>Nitrospiria</taxon>
        <taxon>Nitrospirales</taxon>
        <taxon>Nitrospiraceae</taxon>
        <taxon>Candidatus Nitrobium</taxon>
    </lineage>
</organism>
<proteinExistence type="predicted"/>
<keyword evidence="1 2" id="KW-0597">Phosphoprotein</keyword>
<dbReference type="Gene3D" id="3.40.50.2300">
    <property type="match status" value="1"/>
</dbReference>
<dbReference type="Proteomes" id="UP000705867">
    <property type="component" value="Unassembled WGS sequence"/>
</dbReference>
<protein>
    <submittedName>
        <fullName evidence="4">Response regulator</fullName>
    </submittedName>
</protein>
<evidence type="ECO:0000313" key="4">
    <source>
        <dbReference type="EMBL" id="MBZ0157348.1"/>
    </source>
</evidence>
<dbReference type="PANTHER" id="PTHR44591">
    <property type="entry name" value="STRESS RESPONSE REGULATOR PROTEIN 1"/>
    <property type="match status" value="1"/>
</dbReference>